<comment type="similarity">
    <text evidence="1 5">Belongs to the aspartate/ornithine carbamoyltransferase superfamily. OTCase family.</text>
</comment>
<gene>
    <name evidence="8" type="ORF">BEU04_02300</name>
</gene>
<feature type="binding site" evidence="5">
    <location>
        <position position="290"/>
    </location>
    <ligand>
        <name>carbamoyl phosphate</name>
        <dbReference type="ChEBI" id="CHEBI:58228"/>
    </ligand>
</feature>
<accession>A0A1J5TT27</accession>
<feature type="binding site" evidence="5">
    <location>
        <begin position="226"/>
        <end position="227"/>
    </location>
    <ligand>
        <name>L-ornithine</name>
        <dbReference type="ChEBI" id="CHEBI:46911"/>
    </ligand>
</feature>
<sequence length="305" mass="34132">MVRHLVSIMDIENCLDDIIDSGIDIKTNPAKYKNSMDSCSLGMIFEKSSTRTRVSFEVAMTQLGGHALFLSPKDLQIGRGETIADTARVLSRYLDCIMYRAFDYKNVEELALYSEIPVINGLDNREHPCQIVADLMTIKEKFSDLKGLKMVYVGDGNNVCHSLLLGGAMQGMNVVASCPENYHPWKKIVDKAESVAEQTGGSVKIIEDPFEACKDADVIYTDVWVSMGDEKEEEERESAFMKYQVNEKLIEVASKECIVLHCLPAHRGVEITDGVIDGVHSAAWDQAENRMHAQKAIILELYKNE</sequence>
<evidence type="ECO:0000313" key="9">
    <source>
        <dbReference type="Proteomes" id="UP000183815"/>
    </source>
</evidence>
<dbReference type="InterPro" id="IPR036901">
    <property type="entry name" value="Asp/Orn_carbamoylTrfase_sf"/>
</dbReference>
<keyword evidence="3 5" id="KW-0808">Transferase</keyword>
<dbReference type="InterPro" id="IPR006132">
    <property type="entry name" value="Asp/Orn_carbamoyltranf_P-bd"/>
</dbReference>
<dbReference type="AlphaFoldDB" id="A0A1J5TT27"/>
<feature type="domain" description="Aspartate/ornithine carbamoyltransferase carbamoyl-P binding" evidence="7">
    <location>
        <begin position="3"/>
        <end position="140"/>
    </location>
</feature>
<organism evidence="8 9">
    <name type="scientific">Marine Group III euryarchaeote CG-Bathy1</name>
    <dbReference type="NCBI Taxonomy" id="1889001"/>
    <lineage>
        <taxon>Archaea</taxon>
        <taxon>Methanobacteriati</taxon>
        <taxon>Thermoplasmatota</taxon>
        <taxon>Thermoplasmata</taxon>
        <taxon>Candidatus Thermoprofundales</taxon>
    </lineage>
</organism>
<evidence type="ECO:0000256" key="1">
    <source>
        <dbReference type="ARBA" id="ARBA00007805"/>
    </source>
</evidence>
<dbReference type="HAMAP" id="MF_01109">
    <property type="entry name" value="OTCase"/>
    <property type="match status" value="1"/>
</dbReference>
<reference evidence="8 9" key="1">
    <citation type="submission" date="2016-08" db="EMBL/GenBank/DDBJ databases">
        <title>New Insights into Marine Group III Euryarchaeota, from dark to light.</title>
        <authorList>
            <person name="Haro-Moreno J.M."/>
            <person name="Rodriguez-Valera F."/>
            <person name="Lopez-Garcia P."/>
            <person name="Moreira D."/>
            <person name="Martin-Cuadrado A.B."/>
        </authorList>
    </citation>
    <scope>NUCLEOTIDE SEQUENCE [LARGE SCALE GENOMIC DNA]</scope>
    <source>
        <strain evidence="8">CG-Bathy1</strain>
    </source>
</reference>
<dbReference type="InterPro" id="IPR024904">
    <property type="entry name" value="OTCase_ArgI"/>
</dbReference>
<dbReference type="PROSITE" id="PS00097">
    <property type="entry name" value="CARBAMOYLTRANSFERASE"/>
    <property type="match status" value="1"/>
</dbReference>
<dbReference type="GO" id="GO:0019240">
    <property type="term" value="P:citrulline biosynthetic process"/>
    <property type="evidence" value="ECO:0007669"/>
    <property type="project" value="TreeGrafter"/>
</dbReference>
<protein>
    <recommendedName>
        <fullName evidence="2 5">Ornithine carbamoyltransferase</fullName>
        <shortName evidence="5">OTCase</shortName>
        <ecNumber evidence="2 5">2.1.3.3</ecNumber>
    </recommendedName>
</protein>
<dbReference type="PANTHER" id="PTHR45753:SF3">
    <property type="entry name" value="ORNITHINE TRANSCARBAMYLASE, MITOCHONDRIAL"/>
    <property type="match status" value="1"/>
</dbReference>
<dbReference type="GO" id="GO:0016597">
    <property type="term" value="F:amino acid binding"/>
    <property type="evidence" value="ECO:0007669"/>
    <property type="project" value="InterPro"/>
</dbReference>
<dbReference type="GO" id="GO:0005737">
    <property type="term" value="C:cytoplasm"/>
    <property type="evidence" value="ECO:0007669"/>
    <property type="project" value="UniProtKB-SubCell"/>
</dbReference>
<dbReference type="GO" id="GO:0042450">
    <property type="term" value="P:L-arginine biosynthetic process via ornithine"/>
    <property type="evidence" value="ECO:0007669"/>
    <property type="project" value="UniProtKB-UniRule"/>
</dbReference>
<comment type="catalytic activity">
    <reaction evidence="4 5">
        <text>carbamoyl phosphate + L-ornithine = L-citrulline + phosphate + H(+)</text>
        <dbReference type="Rhea" id="RHEA:19513"/>
        <dbReference type="ChEBI" id="CHEBI:15378"/>
        <dbReference type="ChEBI" id="CHEBI:43474"/>
        <dbReference type="ChEBI" id="CHEBI:46911"/>
        <dbReference type="ChEBI" id="CHEBI:57743"/>
        <dbReference type="ChEBI" id="CHEBI:58228"/>
        <dbReference type="EC" id="2.1.3.3"/>
    </reaction>
</comment>
<feature type="binding site" evidence="5">
    <location>
        <position position="76"/>
    </location>
    <ligand>
        <name>carbamoyl phosphate</name>
        <dbReference type="ChEBI" id="CHEBI:58228"/>
    </ligand>
</feature>
<feature type="binding site" evidence="5">
    <location>
        <begin position="262"/>
        <end position="263"/>
    </location>
    <ligand>
        <name>carbamoyl phosphate</name>
        <dbReference type="ChEBI" id="CHEBI:58228"/>
    </ligand>
</feature>
<dbReference type="PRINTS" id="PR00100">
    <property type="entry name" value="AOTCASE"/>
</dbReference>
<dbReference type="PRINTS" id="PR00102">
    <property type="entry name" value="OTCASE"/>
</dbReference>
<name>A0A1J5TT27_9ARCH</name>
<feature type="domain" description="Aspartate/ornithine carbamoyltransferase Asp/Orn-binding" evidence="6">
    <location>
        <begin position="146"/>
        <end position="299"/>
    </location>
</feature>
<comment type="subcellular location">
    <subcellularLocation>
        <location evidence="5">Cytoplasm</location>
    </subcellularLocation>
</comment>
<comment type="caution">
    <text evidence="8">The sequence shown here is derived from an EMBL/GenBank/DDBJ whole genome shotgun (WGS) entry which is preliminary data.</text>
</comment>
<dbReference type="EC" id="2.1.3.3" evidence="2 5"/>
<evidence type="ECO:0000256" key="2">
    <source>
        <dbReference type="ARBA" id="ARBA00013007"/>
    </source>
</evidence>
<feature type="binding site" evidence="5">
    <location>
        <position position="100"/>
    </location>
    <ligand>
        <name>carbamoyl phosphate</name>
        <dbReference type="ChEBI" id="CHEBI:58228"/>
    </ligand>
</feature>
<dbReference type="Proteomes" id="UP000183815">
    <property type="component" value="Unassembled WGS sequence"/>
</dbReference>
<dbReference type="InterPro" id="IPR002292">
    <property type="entry name" value="Orn/put_carbamltrans"/>
</dbReference>
<feature type="binding site" evidence="5">
    <location>
        <position position="222"/>
    </location>
    <ligand>
        <name>L-ornithine</name>
        <dbReference type="ChEBI" id="CHEBI:46911"/>
    </ligand>
</feature>
<dbReference type="Pfam" id="PF00185">
    <property type="entry name" value="OTCace"/>
    <property type="match status" value="1"/>
</dbReference>
<feature type="binding site" evidence="5">
    <location>
        <begin position="127"/>
        <end position="130"/>
    </location>
    <ligand>
        <name>carbamoyl phosphate</name>
        <dbReference type="ChEBI" id="CHEBI:58228"/>
    </ligand>
</feature>
<evidence type="ECO:0000313" key="8">
    <source>
        <dbReference type="EMBL" id="OIR15174.1"/>
    </source>
</evidence>
<dbReference type="Gene3D" id="3.40.50.1370">
    <property type="entry name" value="Aspartate/ornithine carbamoyltransferase"/>
    <property type="match status" value="2"/>
</dbReference>
<dbReference type="InterPro" id="IPR006131">
    <property type="entry name" value="Asp_carbamoyltransf_Asp/Orn-bd"/>
</dbReference>
<evidence type="ECO:0000259" key="7">
    <source>
        <dbReference type="Pfam" id="PF02729"/>
    </source>
</evidence>
<evidence type="ECO:0000259" key="6">
    <source>
        <dbReference type="Pfam" id="PF00185"/>
    </source>
</evidence>
<dbReference type="FunFam" id="3.40.50.1370:FF:000008">
    <property type="entry name" value="Ornithine carbamoyltransferase"/>
    <property type="match status" value="1"/>
</dbReference>
<dbReference type="Pfam" id="PF02729">
    <property type="entry name" value="OTCace_N"/>
    <property type="match status" value="1"/>
</dbReference>
<dbReference type="EMBL" id="MIYU01000017">
    <property type="protein sequence ID" value="OIR15174.1"/>
    <property type="molecule type" value="Genomic_DNA"/>
</dbReference>
<keyword evidence="5" id="KW-0963">Cytoplasm</keyword>
<feature type="binding site" evidence="5">
    <location>
        <begin position="49"/>
        <end position="52"/>
    </location>
    <ligand>
        <name>carbamoyl phosphate</name>
        <dbReference type="ChEBI" id="CHEBI:58228"/>
    </ligand>
</feature>
<dbReference type="InterPro" id="IPR006130">
    <property type="entry name" value="Asp/Orn_carbamoylTrfase"/>
</dbReference>
<feature type="binding site" evidence="5">
    <location>
        <position position="158"/>
    </location>
    <ligand>
        <name>L-ornithine</name>
        <dbReference type="ChEBI" id="CHEBI:46911"/>
    </ligand>
</feature>
<evidence type="ECO:0000256" key="3">
    <source>
        <dbReference type="ARBA" id="ARBA00022679"/>
    </source>
</evidence>
<dbReference type="SUPFAM" id="SSF53671">
    <property type="entry name" value="Aspartate/ornithine carbamoyltransferase"/>
    <property type="match status" value="1"/>
</dbReference>
<evidence type="ECO:0000256" key="4">
    <source>
        <dbReference type="ARBA" id="ARBA00048772"/>
    </source>
</evidence>
<dbReference type="PANTHER" id="PTHR45753">
    <property type="entry name" value="ORNITHINE CARBAMOYLTRANSFERASE, MITOCHONDRIAL"/>
    <property type="match status" value="1"/>
</dbReference>
<evidence type="ECO:0000256" key="5">
    <source>
        <dbReference type="HAMAP-Rule" id="MF_01109"/>
    </source>
</evidence>
<dbReference type="NCBIfam" id="TIGR00658">
    <property type="entry name" value="orni_carb_tr"/>
    <property type="match status" value="1"/>
</dbReference>
<dbReference type="NCBIfam" id="NF001986">
    <property type="entry name" value="PRK00779.1"/>
    <property type="match status" value="1"/>
</dbReference>
<dbReference type="GO" id="GO:0004585">
    <property type="term" value="F:ornithine carbamoyltransferase activity"/>
    <property type="evidence" value="ECO:0007669"/>
    <property type="project" value="UniProtKB-UniRule"/>
</dbReference>
<proteinExistence type="inferred from homology"/>